<name>A0AAD9JUQ2_RIDPI</name>
<proteinExistence type="predicted"/>
<evidence type="ECO:0000313" key="3">
    <source>
        <dbReference type="EMBL" id="KAK2159769.1"/>
    </source>
</evidence>
<feature type="signal peptide" evidence="2">
    <location>
        <begin position="1"/>
        <end position="19"/>
    </location>
</feature>
<organism evidence="3 4">
    <name type="scientific">Ridgeia piscesae</name>
    <name type="common">Tubeworm</name>
    <dbReference type="NCBI Taxonomy" id="27915"/>
    <lineage>
        <taxon>Eukaryota</taxon>
        <taxon>Metazoa</taxon>
        <taxon>Spiralia</taxon>
        <taxon>Lophotrochozoa</taxon>
        <taxon>Annelida</taxon>
        <taxon>Polychaeta</taxon>
        <taxon>Sedentaria</taxon>
        <taxon>Canalipalpata</taxon>
        <taxon>Sabellida</taxon>
        <taxon>Siboglinidae</taxon>
        <taxon>Ridgeia</taxon>
    </lineage>
</organism>
<evidence type="ECO:0000256" key="2">
    <source>
        <dbReference type="SAM" id="SignalP"/>
    </source>
</evidence>
<evidence type="ECO:0000313" key="4">
    <source>
        <dbReference type="Proteomes" id="UP001209878"/>
    </source>
</evidence>
<dbReference type="Proteomes" id="UP001209878">
    <property type="component" value="Unassembled WGS sequence"/>
</dbReference>
<evidence type="ECO:0000256" key="1">
    <source>
        <dbReference type="ARBA" id="ARBA00022729"/>
    </source>
</evidence>
<dbReference type="EMBL" id="JAODUO010001691">
    <property type="protein sequence ID" value="KAK2159769.1"/>
    <property type="molecule type" value="Genomic_DNA"/>
</dbReference>
<dbReference type="AlphaFoldDB" id="A0AAD9JUQ2"/>
<keyword evidence="1 2" id="KW-0732">Signal</keyword>
<gene>
    <name evidence="3" type="ORF">NP493_1691g00049</name>
</gene>
<comment type="caution">
    <text evidence="3">The sequence shown here is derived from an EMBL/GenBank/DDBJ whole genome shotgun (WGS) entry which is preliminary data.</text>
</comment>
<reference evidence="3" key="1">
    <citation type="journal article" date="2023" name="Mol. Biol. Evol.">
        <title>Third-Generation Sequencing Reveals the Adaptive Role of the Epigenome in Three Deep-Sea Polychaetes.</title>
        <authorList>
            <person name="Perez M."/>
            <person name="Aroh O."/>
            <person name="Sun Y."/>
            <person name="Lan Y."/>
            <person name="Juniper S.K."/>
            <person name="Young C.R."/>
            <person name="Angers B."/>
            <person name="Qian P.Y."/>
        </authorList>
    </citation>
    <scope>NUCLEOTIDE SEQUENCE</scope>
    <source>
        <strain evidence="3">R07B-5</strain>
    </source>
</reference>
<keyword evidence="4" id="KW-1185">Reference proteome</keyword>
<sequence>MRLVWVSAFLLVAVGVKLGDTIHCYSCEIVGEMGNSHCADPTKYTDVEIVSCDKCLMDVVGSILHRGCAYDNTHNGCDYTSKTLYECICDTDLCNNASFGLTTAVSEHSTTAVSEYGTTVVFDEHITTTSLNSSASAISVQFRATTISVLSLFAVAAVNF</sequence>
<protein>
    <submittedName>
        <fullName evidence="3">Uncharacterized protein</fullName>
    </submittedName>
</protein>
<dbReference type="PANTHER" id="PTHR33562">
    <property type="entry name" value="ATILLA, ISOFORM B-RELATED-RELATED"/>
    <property type="match status" value="1"/>
</dbReference>
<accession>A0AAD9JUQ2</accession>
<feature type="chain" id="PRO_5042126488" evidence="2">
    <location>
        <begin position="20"/>
        <end position="160"/>
    </location>
</feature>
<dbReference type="InterPro" id="IPR050975">
    <property type="entry name" value="Sleep_regulator"/>
</dbReference>